<evidence type="ECO:0000256" key="1">
    <source>
        <dbReference type="SAM" id="MobiDB-lite"/>
    </source>
</evidence>
<evidence type="ECO:0000313" key="2">
    <source>
        <dbReference type="EMBL" id="ATM24564.1"/>
    </source>
</evidence>
<sequence>MTPQPPSRTRPAAHAVAQISRRPQPPADLSAVHPGPDQESPMTDPLSGPSRDARQGGDLTGDTSRRITLDLSVCSNRLGPSDSAVRALTAFAAHRHRELGPPPYGAHQTYLAAYADHLGVAPGTCCAGAASRSS</sequence>
<proteinExistence type="predicted"/>
<evidence type="ECO:0000313" key="3">
    <source>
        <dbReference type="Proteomes" id="UP000195880"/>
    </source>
</evidence>
<dbReference type="EMBL" id="CP023976">
    <property type="protein sequence ID" value="ATM24564.1"/>
    <property type="molecule type" value="Genomic_DNA"/>
</dbReference>
<name>A0A291W3I7_9ACTN</name>
<accession>A0A291W3I7</accession>
<gene>
    <name evidence="2" type="ORF">SMD44_p10065</name>
</gene>
<keyword evidence="3" id="KW-1185">Reference proteome</keyword>
<protein>
    <submittedName>
        <fullName evidence="2">Uncharacterized protein</fullName>
    </submittedName>
</protein>
<dbReference type="KEGG" id="salf:SMD44_p10065"/>
<dbReference type="RefSeq" id="WP_159399796.1">
    <property type="nucleotide sequence ID" value="NZ_CP023976.1"/>
</dbReference>
<reference evidence="2 3" key="1">
    <citation type="submission" date="2017-10" db="EMBL/GenBank/DDBJ databases">
        <title>Streptomyces alboflavus Genome sequencing and assembly.</title>
        <authorList>
            <person name="Wang Y."/>
            <person name="Du B."/>
            <person name="Ding Y."/>
            <person name="Liu H."/>
            <person name="Hou Q."/>
            <person name="Liu K."/>
            <person name="Wang C."/>
            <person name="Yao L."/>
        </authorList>
    </citation>
    <scope>NUCLEOTIDE SEQUENCE [LARGE SCALE GENOMIC DNA]</scope>
    <source>
        <strain evidence="2 3">MDJK44</strain>
        <plasmid evidence="3">Plasmid pmdjk44.1</plasmid>
    </source>
</reference>
<dbReference type="Proteomes" id="UP000195880">
    <property type="component" value="Plasmid pMDJK44.1"/>
</dbReference>
<feature type="region of interest" description="Disordered" evidence="1">
    <location>
        <begin position="1"/>
        <end position="65"/>
    </location>
</feature>
<keyword evidence="2" id="KW-0614">Plasmid</keyword>
<geneLocation type="plasmid" evidence="3">
    <name>pmdjk44.1</name>
</geneLocation>
<dbReference type="AlphaFoldDB" id="A0A291W3I7"/>
<organism evidence="2 3">
    <name type="scientific">Streptomyces alboflavus</name>
    <dbReference type="NCBI Taxonomy" id="67267"/>
    <lineage>
        <taxon>Bacteria</taxon>
        <taxon>Bacillati</taxon>
        <taxon>Actinomycetota</taxon>
        <taxon>Actinomycetes</taxon>
        <taxon>Kitasatosporales</taxon>
        <taxon>Streptomycetaceae</taxon>
        <taxon>Streptomyces</taxon>
    </lineage>
</organism>